<name>A0A4R4PKI2_9ACTN</name>
<sequence length="231" mass="25423">MGSDTTVIRDGENAALNNGGWIGFDYEAPLGVDMFYTATFTRTGNPETVTTNSATIRLEAKGYGRAWISNAVDPASAILAWVDGLDEIERPAEVGVFDMVGRTLPVVVTGTRGSRRGEVRINTETLDDRDALWGLLENGDVLLLRTTREFGVGNLYLVVQKATEARVTRLGMFPKRRFSLEFVETSSPIGRLVSGRDNTWQQVLTGAADWQAVKTQRATWLDVYRTPFAVG</sequence>
<keyword evidence="2" id="KW-1185">Reference proteome</keyword>
<evidence type="ECO:0000313" key="2">
    <source>
        <dbReference type="Proteomes" id="UP000295075"/>
    </source>
</evidence>
<dbReference type="Proteomes" id="UP000295075">
    <property type="component" value="Unassembled WGS sequence"/>
</dbReference>
<gene>
    <name evidence="1" type="ORF">E1261_30910</name>
</gene>
<reference evidence="1 2" key="1">
    <citation type="submission" date="2019-03" db="EMBL/GenBank/DDBJ databases">
        <title>Draft genome sequences of novel Actinobacteria.</title>
        <authorList>
            <person name="Sahin N."/>
            <person name="Ay H."/>
            <person name="Saygin H."/>
        </authorList>
    </citation>
    <scope>NUCLEOTIDE SEQUENCE [LARGE SCALE GENOMIC DNA]</scope>
    <source>
        <strain evidence="1 2">JCM 30547</strain>
    </source>
</reference>
<accession>A0A4R4PKI2</accession>
<dbReference type="AlphaFoldDB" id="A0A4R4PKI2"/>
<dbReference type="EMBL" id="SMKA01000190">
    <property type="protein sequence ID" value="TDC22458.1"/>
    <property type="molecule type" value="Genomic_DNA"/>
</dbReference>
<comment type="caution">
    <text evidence="1">The sequence shown here is derived from an EMBL/GenBank/DDBJ whole genome shotgun (WGS) entry which is preliminary data.</text>
</comment>
<proteinExistence type="predicted"/>
<dbReference type="OrthoDB" id="4134944at2"/>
<evidence type="ECO:0000313" key="1">
    <source>
        <dbReference type="EMBL" id="TDC22458.1"/>
    </source>
</evidence>
<organism evidence="1 2">
    <name type="scientific">Kribbella albertanoniae</name>
    <dbReference type="NCBI Taxonomy" id="1266829"/>
    <lineage>
        <taxon>Bacteria</taxon>
        <taxon>Bacillati</taxon>
        <taxon>Actinomycetota</taxon>
        <taxon>Actinomycetes</taxon>
        <taxon>Propionibacteriales</taxon>
        <taxon>Kribbellaceae</taxon>
        <taxon>Kribbella</taxon>
    </lineage>
</organism>
<protein>
    <submittedName>
        <fullName evidence="1">Uncharacterized protein</fullName>
    </submittedName>
</protein>